<evidence type="ECO:0000256" key="2">
    <source>
        <dbReference type="ARBA" id="ARBA00022821"/>
    </source>
</evidence>
<organism evidence="4 5">
    <name type="scientific">Camellia sinensis var. sinensis</name>
    <name type="common">China tea</name>
    <dbReference type="NCBI Taxonomy" id="542762"/>
    <lineage>
        <taxon>Eukaryota</taxon>
        <taxon>Viridiplantae</taxon>
        <taxon>Streptophyta</taxon>
        <taxon>Embryophyta</taxon>
        <taxon>Tracheophyta</taxon>
        <taxon>Spermatophyta</taxon>
        <taxon>Magnoliopsida</taxon>
        <taxon>eudicotyledons</taxon>
        <taxon>Gunneridae</taxon>
        <taxon>Pentapetalae</taxon>
        <taxon>asterids</taxon>
        <taxon>Ericales</taxon>
        <taxon>Theaceae</taxon>
        <taxon>Camellia</taxon>
    </lineage>
</organism>
<dbReference type="STRING" id="542762.A0A4S4CVE3"/>
<dbReference type="Gene3D" id="3.80.10.10">
    <property type="entry name" value="Ribonuclease Inhibitor"/>
    <property type="match status" value="1"/>
</dbReference>
<dbReference type="Pfam" id="PF23559">
    <property type="entry name" value="WHD_DRP"/>
    <property type="match status" value="1"/>
</dbReference>
<dbReference type="EMBL" id="SDRB02013857">
    <property type="protein sequence ID" value="THF93851.1"/>
    <property type="molecule type" value="Genomic_DNA"/>
</dbReference>
<evidence type="ECO:0000259" key="3">
    <source>
        <dbReference type="Pfam" id="PF23559"/>
    </source>
</evidence>
<dbReference type="AlphaFoldDB" id="A0A4S4CVE3"/>
<dbReference type="InterPro" id="IPR032675">
    <property type="entry name" value="LRR_dom_sf"/>
</dbReference>
<dbReference type="InterPro" id="IPR058922">
    <property type="entry name" value="WHD_DRP"/>
</dbReference>
<keyword evidence="1" id="KW-0547">Nucleotide-binding</keyword>
<evidence type="ECO:0000313" key="5">
    <source>
        <dbReference type="Proteomes" id="UP000306102"/>
    </source>
</evidence>
<protein>
    <recommendedName>
        <fullName evidence="3">Disease resistance protein winged helix domain-containing protein</fullName>
    </recommendedName>
</protein>
<dbReference type="PANTHER" id="PTHR15140">
    <property type="entry name" value="TUBULIN-SPECIFIC CHAPERONE E"/>
    <property type="match status" value="1"/>
</dbReference>
<comment type="caution">
    <text evidence="4">The sequence shown here is derived from an EMBL/GenBank/DDBJ whole genome shotgun (WGS) entry which is preliminary data.</text>
</comment>
<keyword evidence="2" id="KW-0611">Plant defense</keyword>
<accession>A0A4S4CVE3</accession>
<gene>
    <name evidence="4" type="ORF">TEA_011627</name>
</gene>
<dbReference type="Proteomes" id="UP000306102">
    <property type="component" value="Unassembled WGS sequence"/>
</dbReference>
<keyword evidence="5" id="KW-1185">Reference proteome</keyword>
<proteinExistence type="predicted"/>
<dbReference type="GO" id="GO:0006952">
    <property type="term" value="P:defense response"/>
    <property type="evidence" value="ECO:0007669"/>
    <property type="project" value="UniProtKB-KW"/>
</dbReference>
<evidence type="ECO:0000313" key="4">
    <source>
        <dbReference type="EMBL" id="THF93851.1"/>
    </source>
</evidence>
<dbReference type="SUPFAM" id="SSF52047">
    <property type="entry name" value="RNI-like"/>
    <property type="match status" value="1"/>
</dbReference>
<dbReference type="InterPro" id="IPR036388">
    <property type="entry name" value="WH-like_DNA-bd_sf"/>
</dbReference>
<dbReference type="PANTHER" id="PTHR15140:SF37">
    <property type="entry name" value="UBIQUITIN-LIKE DOMAIN-CONTAINING PROTEIN"/>
    <property type="match status" value="1"/>
</dbReference>
<reference evidence="4 5" key="1">
    <citation type="journal article" date="2018" name="Proc. Natl. Acad. Sci. U.S.A.">
        <title>Draft genome sequence of Camellia sinensis var. sinensis provides insights into the evolution of the tea genome and tea quality.</title>
        <authorList>
            <person name="Wei C."/>
            <person name="Yang H."/>
            <person name="Wang S."/>
            <person name="Zhao J."/>
            <person name="Liu C."/>
            <person name="Gao L."/>
            <person name="Xia E."/>
            <person name="Lu Y."/>
            <person name="Tai Y."/>
            <person name="She G."/>
            <person name="Sun J."/>
            <person name="Cao H."/>
            <person name="Tong W."/>
            <person name="Gao Q."/>
            <person name="Li Y."/>
            <person name="Deng W."/>
            <person name="Jiang X."/>
            <person name="Wang W."/>
            <person name="Chen Q."/>
            <person name="Zhang S."/>
            <person name="Li H."/>
            <person name="Wu J."/>
            <person name="Wang P."/>
            <person name="Li P."/>
            <person name="Shi C."/>
            <person name="Zheng F."/>
            <person name="Jian J."/>
            <person name="Huang B."/>
            <person name="Shan D."/>
            <person name="Shi M."/>
            <person name="Fang C."/>
            <person name="Yue Y."/>
            <person name="Li F."/>
            <person name="Li D."/>
            <person name="Wei S."/>
            <person name="Han B."/>
            <person name="Jiang C."/>
            <person name="Yin Y."/>
            <person name="Xia T."/>
            <person name="Zhang Z."/>
            <person name="Bennetzen J.L."/>
            <person name="Zhao S."/>
            <person name="Wan X."/>
        </authorList>
    </citation>
    <scope>NUCLEOTIDE SEQUENCE [LARGE SCALE GENOMIC DNA]</scope>
    <source>
        <strain evidence="5">cv. Shuchazao</strain>
        <tissue evidence="4">Leaf</tissue>
    </source>
</reference>
<name>A0A4S4CVE3_CAMSN</name>
<evidence type="ECO:0000256" key="1">
    <source>
        <dbReference type="ARBA" id="ARBA00022741"/>
    </source>
</evidence>
<dbReference type="Gene3D" id="1.10.10.10">
    <property type="entry name" value="Winged helix-like DNA-binding domain superfamily/Winged helix DNA-binding domain"/>
    <property type="match status" value="1"/>
</dbReference>
<sequence>MKEASTVEEMKYIWMEEISLNLEHVKEEIEAIKTEMMGIYDMGLEAILQVEKDYQIQVEKLIWLWVAEGFITKTGEKRLEDVAKEYLMDLIGRSLLLVSKRGYDGEIKACGIHDLLCEFCIKQGEEEFFLPRFLGYQQISVSTTSGQNISSLLFFNSGCVGSWYPHFLSPSFKLLKVLDTSFIQIFKYPIEVEQLVLLRIKLPLNLTKLTLKNTYLNWDEMSTLAKSLPNLEGLKLLYKACIGKRWETSDGEFPRLKFLKLEHVQVDQLEVSSNHFPVLQRLVLIQCNGLKKVPSEMGDIPTLQMIEVHWCHPSLANSAKEIKEEQESIGNNWLQMTESNNNVL</sequence>
<feature type="domain" description="Disease resistance protein winged helix" evidence="3">
    <location>
        <begin position="52"/>
        <end position="119"/>
    </location>
</feature>